<gene>
    <name evidence="10" type="ORF">SAMN05660909_05514</name>
</gene>
<evidence type="ECO:0000256" key="3">
    <source>
        <dbReference type="ARBA" id="ARBA00022679"/>
    </source>
</evidence>
<evidence type="ECO:0000256" key="7">
    <source>
        <dbReference type="PROSITE-ProRule" id="PRU01373"/>
    </source>
</evidence>
<dbReference type="Proteomes" id="UP000199656">
    <property type="component" value="Unassembled WGS sequence"/>
</dbReference>
<feature type="active site" description="Proton donor/acceptor" evidence="7">
    <location>
        <position position="410"/>
    </location>
</feature>
<dbReference type="Pfam" id="PF03734">
    <property type="entry name" value="YkuD"/>
    <property type="match status" value="1"/>
</dbReference>
<keyword evidence="5 7" id="KW-0573">Peptidoglycan synthesis</keyword>
<dbReference type="InterPro" id="IPR045380">
    <property type="entry name" value="LD_TPept_scaffold_dom"/>
</dbReference>
<dbReference type="PANTHER" id="PTHR41533">
    <property type="entry name" value="L,D-TRANSPEPTIDASE HI_1667-RELATED"/>
    <property type="match status" value="1"/>
</dbReference>
<dbReference type="SUPFAM" id="SSF141523">
    <property type="entry name" value="L,D-transpeptidase catalytic domain-like"/>
    <property type="match status" value="1"/>
</dbReference>
<dbReference type="Gene3D" id="2.40.440.10">
    <property type="entry name" value="L,D-transpeptidase catalytic domain-like"/>
    <property type="match status" value="1"/>
</dbReference>
<name>A0A1H4GNV4_9BACT</name>
<evidence type="ECO:0000256" key="5">
    <source>
        <dbReference type="ARBA" id="ARBA00022984"/>
    </source>
</evidence>
<dbReference type="PANTHER" id="PTHR41533:SF2">
    <property type="entry name" value="BLR7131 PROTEIN"/>
    <property type="match status" value="1"/>
</dbReference>
<comment type="pathway">
    <text evidence="1 7">Cell wall biogenesis; peptidoglycan biosynthesis.</text>
</comment>
<proteinExistence type="inferred from homology"/>
<evidence type="ECO:0000256" key="8">
    <source>
        <dbReference type="SAM" id="SignalP"/>
    </source>
</evidence>
<feature type="domain" description="L,D-TPase catalytic" evidence="9">
    <location>
        <begin position="278"/>
        <end position="450"/>
    </location>
</feature>
<comment type="similarity">
    <text evidence="2">Belongs to the YkuD family.</text>
</comment>
<evidence type="ECO:0000256" key="6">
    <source>
        <dbReference type="ARBA" id="ARBA00023316"/>
    </source>
</evidence>
<keyword evidence="4 7" id="KW-0133">Cell shape</keyword>
<dbReference type="Pfam" id="PF20142">
    <property type="entry name" value="Scaffold"/>
    <property type="match status" value="1"/>
</dbReference>
<feature type="signal peptide" evidence="8">
    <location>
        <begin position="1"/>
        <end position="18"/>
    </location>
</feature>
<feature type="active site" description="Nucleophile" evidence="7">
    <location>
        <position position="429"/>
    </location>
</feature>
<keyword evidence="3" id="KW-0808">Transferase</keyword>
<keyword evidence="6 7" id="KW-0961">Cell wall biogenesis/degradation</keyword>
<dbReference type="UniPathway" id="UPA00219"/>
<dbReference type="AlphaFoldDB" id="A0A1H4GNV4"/>
<dbReference type="PROSITE" id="PS52029">
    <property type="entry name" value="LD_TPASE"/>
    <property type="match status" value="1"/>
</dbReference>
<feature type="chain" id="PRO_5011439332" evidence="8">
    <location>
        <begin position="19"/>
        <end position="500"/>
    </location>
</feature>
<evidence type="ECO:0000256" key="2">
    <source>
        <dbReference type="ARBA" id="ARBA00005992"/>
    </source>
</evidence>
<protein>
    <submittedName>
        <fullName evidence="10">Murein L,D-transpeptidase YcbB/YkuD</fullName>
    </submittedName>
</protein>
<keyword evidence="8" id="KW-0732">Signal</keyword>
<dbReference type="STRING" id="408074.SAMN05660909_05514"/>
<dbReference type="CDD" id="cd16913">
    <property type="entry name" value="YkuD_like"/>
    <property type="match status" value="1"/>
</dbReference>
<dbReference type="GO" id="GO:0016740">
    <property type="term" value="F:transferase activity"/>
    <property type="evidence" value="ECO:0007669"/>
    <property type="project" value="UniProtKB-KW"/>
</dbReference>
<dbReference type="GO" id="GO:0071555">
    <property type="term" value="P:cell wall organization"/>
    <property type="evidence" value="ECO:0007669"/>
    <property type="project" value="UniProtKB-UniRule"/>
</dbReference>
<dbReference type="GO" id="GO:0009252">
    <property type="term" value="P:peptidoglycan biosynthetic process"/>
    <property type="evidence" value="ECO:0007669"/>
    <property type="project" value="UniProtKB-UniPathway"/>
</dbReference>
<dbReference type="InterPro" id="IPR005490">
    <property type="entry name" value="LD_TPept_cat_dom"/>
</dbReference>
<reference evidence="11" key="1">
    <citation type="submission" date="2016-10" db="EMBL/GenBank/DDBJ databases">
        <authorList>
            <person name="Varghese N."/>
            <person name="Submissions S."/>
        </authorList>
    </citation>
    <scope>NUCLEOTIDE SEQUENCE [LARGE SCALE GENOMIC DNA]</scope>
    <source>
        <strain evidence="11">DSM 23920</strain>
    </source>
</reference>
<sequence>MKTFLLILLLLPSPFAASQPLPNISQHADTGVHIFYQTTGKTKTWIDSAGRENTRLFLAYLRQAPFLGLDMNDYNPDLVESLFNNRLKMPSTTDSLNVDVRITKTAIHFFRDIVYGDQIKSPVKYNGLPPLQNPDAIIAAKLAHSLATGQFSTFLESIEPTDTAYVQVKKRIRTLYSMITDSIFKETPVTSLKADSSNFPLLTRLMQTGITDTIRPIGASALRKEIISAQRMFNMLDDGTLRPGFIKALNTPLSTRLKELNTALNQIRWLQYYKGKAPVVLVNIPSTTLVLYQNAEPVLYSRVITGKKSTPTPTLASTISEVILFPYWTVPNKIAVRELLPHIKRDPRYLSDNQYVILNKRGQVVDPSGINWNVLNGKNFPYIIRQNTGCDNSLGIIKLNFYSPFDVYLHDTPGKSLFMLQQRFFSHGCVRVEEAVPLAHILAGADVAAMLDLEKKGSQSDQKPVSFPIHGTVYVFILYNTAWPDTTGQVRFYEDIYDRN</sequence>
<evidence type="ECO:0000313" key="11">
    <source>
        <dbReference type="Proteomes" id="UP000199656"/>
    </source>
</evidence>
<keyword evidence="11" id="KW-1185">Reference proteome</keyword>
<dbReference type="GO" id="GO:0008360">
    <property type="term" value="P:regulation of cell shape"/>
    <property type="evidence" value="ECO:0007669"/>
    <property type="project" value="UniProtKB-UniRule"/>
</dbReference>
<dbReference type="InterPro" id="IPR038063">
    <property type="entry name" value="Transpep_catalytic_dom"/>
</dbReference>
<evidence type="ECO:0000256" key="1">
    <source>
        <dbReference type="ARBA" id="ARBA00004752"/>
    </source>
</evidence>
<evidence type="ECO:0000259" key="9">
    <source>
        <dbReference type="PROSITE" id="PS52029"/>
    </source>
</evidence>
<evidence type="ECO:0000313" key="10">
    <source>
        <dbReference type="EMBL" id="SEB10700.1"/>
    </source>
</evidence>
<dbReference type="GO" id="GO:0004180">
    <property type="term" value="F:carboxypeptidase activity"/>
    <property type="evidence" value="ECO:0007669"/>
    <property type="project" value="UniProtKB-ARBA"/>
</dbReference>
<dbReference type="OrthoDB" id="9778545at2"/>
<organism evidence="10 11">
    <name type="scientific">Chitinophaga terrae</name>
    <name type="common">ex Kim and Jung 2007</name>
    <dbReference type="NCBI Taxonomy" id="408074"/>
    <lineage>
        <taxon>Bacteria</taxon>
        <taxon>Pseudomonadati</taxon>
        <taxon>Bacteroidota</taxon>
        <taxon>Chitinophagia</taxon>
        <taxon>Chitinophagales</taxon>
        <taxon>Chitinophagaceae</taxon>
        <taxon>Chitinophaga</taxon>
    </lineage>
</organism>
<accession>A0A1H4GNV4</accession>
<evidence type="ECO:0000256" key="4">
    <source>
        <dbReference type="ARBA" id="ARBA00022960"/>
    </source>
</evidence>
<dbReference type="RefSeq" id="WP_089766132.1">
    <property type="nucleotide sequence ID" value="NZ_BKAT01000069.1"/>
</dbReference>
<dbReference type="InterPro" id="IPR052905">
    <property type="entry name" value="LD-transpeptidase_YkuD-like"/>
</dbReference>
<dbReference type="EMBL" id="FNRL01000046">
    <property type="protein sequence ID" value="SEB10700.1"/>
    <property type="molecule type" value="Genomic_DNA"/>
</dbReference>